<organism evidence="2">
    <name type="scientific">uncultured Sulfurovum sp</name>
    <dbReference type="NCBI Taxonomy" id="269237"/>
    <lineage>
        <taxon>Bacteria</taxon>
        <taxon>Pseudomonadati</taxon>
        <taxon>Campylobacterota</taxon>
        <taxon>Epsilonproteobacteria</taxon>
        <taxon>Campylobacterales</taxon>
        <taxon>Sulfurovaceae</taxon>
        <taxon>Sulfurovum</taxon>
        <taxon>environmental samples</taxon>
    </lineage>
</organism>
<evidence type="ECO:0000256" key="1">
    <source>
        <dbReference type="SAM" id="Phobius"/>
    </source>
</evidence>
<proteinExistence type="predicted"/>
<evidence type="ECO:0000313" key="2">
    <source>
        <dbReference type="EMBL" id="CAA6823395.1"/>
    </source>
</evidence>
<sequence length="43" mass="5134">MTDKEYEEAKAERDRLDKKRSMIMFPLLFLVIIGGLVYIVMNR</sequence>
<protein>
    <submittedName>
        <fullName evidence="2">Uncharacterized protein</fullName>
    </submittedName>
</protein>
<feature type="transmembrane region" description="Helical" evidence="1">
    <location>
        <begin position="21"/>
        <end position="41"/>
    </location>
</feature>
<gene>
    <name evidence="2" type="ORF">HELGO_WM918</name>
</gene>
<accession>A0A6S6TVK3</accession>
<dbReference type="AlphaFoldDB" id="A0A6S6TVK3"/>
<keyword evidence="1" id="KW-0472">Membrane</keyword>
<name>A0A6S6TVK3_9BACT</name>
<keyword evidence="1" id="KW-0812">Transmembrane</keyword>
<keyword evidence="1" id="KW-1133">Transmembrane helix</keyword>
<dbReference type="EMBL" id="CACVAS010000117">
    <property type="protein sequence ID" value="CAA6823395.1"/>
    <property type="molecule type" value="Genomic_DNA"/>
</dbReference>
<reference evidence="2" key="1">
    <citation type="submission" date="2020-01" db="EMBL/GenBank/DDBJ databases">
        <authorList>
            <person name="Meier V. D."/>
            <person name="Meier V D."/>
        </authorList>
    </citation>
    <scope>NUCLEOTIDE SEQUENCE</scope>
    <source>
        <strain evidence="2">HLG_WM_MAG_01</strain>
    </source>
</reference>